<dbReference type="AlphaFoldDB" id="A0A8S4RNL1"/>
<dbReference type="EMBL" id="CAKXAJ010025330">
    <property type="protein sequence ID" value="CAH2238321.1"/>
    <property type="molecule type" value="Genomic_DNA"/>
</dbReference>
<evidence type="ECO:0000313" key="1">
    <source>
        <dbReference type="EMBL" id="CAH2238321.1"/>
    </source>
</evidence>
<sequence length="102" mass="11546">MSNSYFVLHLFCGCVNSKLSKTHMDLLRTVHFAEDLIGTWQVKLAYGPNFVLEKGVGVPYHFTAFNWRSSYQPIISLLQGPLQDTRLHNVKAAVDHAGFTLH</sequence>
<comment type="caution">
    <text evidence="1">The sequence shown here is derived from an EMBL/GenBank/DDBJ whole genome shotgun (WGS) entry which is preliminary data.</text>
</comment>
<reference evidence="1" key="1">
    <citation type="submission" date="2022-03" db="EMBL/GenBank/DDBJ databases">
        <authorList>
            <person name="Lindestad O."/>
        </authorList>
    </citation>
    <scope>NUCLEOTIDE SEQUENCE</scope>
</reference>
<keyword evidence="2" id="KW-1185">Reference proteome</keyword>
<dbReference type="Proteomes" id="UP000838756">
    <property type="component" value="Unassembled WGS sequence"/>
</dbReference>
<gene>
    <name evidence="1" type="primary">jg17478</name>
    <name evidence="1" type="ORF">PAEG_LOCUS15427</name>
</gene>
<name>A0A8S4RNL1_9NEOP</name>
<evidence type="ECO:0000313" key="2">
    <source>
        <dbReference type="Proteomes" id="UP000838756"/>
    </source>
</evidence>
<organism evidence="1 2">
    <name type="scientific">Pararge aegeria aegeria</name>
    <dbReference type="NCBI Taxonomy" id="348720"/>
    <lineage>
        <taxon>Eukaryota</taxon>
        <taxon>Metazoa</taxon>
        <taxon>Ecdysozoa</taxon>
        <taxon>Arthropoda</taxon>
        <taxon>Hexapoda</taxon>
        <taxon>Insecta</taxon>
        <taxon>Pterygota</taxon>
        <taxon>Neoptera</taxon>
        <taxon>Endopterygota</taxon>
        <taxon>Lepidoptera</taxon>
        <taxon>Glossata</taxon>
        <taxon>Ditrysia</taxon>
        <taxon>Papilionoidea</taxon>
        <taxon>Nymphalidae</taxon>
        <taxon>Satyrinae</taxon>
        <taxon>Satyrini</taxon>
        <taxon>Parargina</taxon>
        <taxon>Pararge</taxon>
    </lineage>
</organism>
<proteinExistence type="predicted"/>
<protein>
    <submittedName>
        <fullName evidence="1">Jg17478 protein</fullName>
    </submittedName>
</protein>
<accession>A0A8S4RNL1</accession>